<evidence type="ECO:0000256" key="4">
    <source>
        <dbReference type="ARBA" id="ARBA00022825"/>
    </source>
</evidence>
<name>Q58M58_BPPRM</name>
<dbReference type="RefSeq" id="YP_214528.1">
    <property type="nucleotide sequence ID" value="NC_006883.2"/>
</dbReference>
<dbReference type="InterPro" id="IPR015500">
    <property type="entry name" value="Peptidase_S8_subtilisin-rel"/>
</dbReference>
<evidence type="ECO:0000313" key="7">
    <source>
        <dbReference type="EMBL" id="AAX44674.1"/>
    </source>
</evidence>
<dbReference type="GO" id="GO:0004252">
    <property type="term" value="F:serine-type endopeptidase activity"/>
    <property type="evidence" value="ECO:0007669"/>
    <property type="project" value="InterPro"/>
</dbReference>
<protein>
    <recommendedName>
        <fullName evidence="6">Peptidase S8/S53 domain-containing protein</fullName>
    </recommendedName>
</protein>
<dbReference type="PANTHER" id="PTHR43806:SF11">
    <property type="entry name" value="CEREVISIN-RELATED"/>
    <property type="match status" value="1"/>
</dbReference>
<keyword evidence="9" id="KW-1185">Reference proteome</keyword>
<dbReference type="InterPro" id="IPR022398">
    <property type="entry name" value="Peptidase_S8_His-AS"/>
</dbReference>
<keyword evidence="2 5" id="KW-0645">Protease</keyword>
<dbReference type="EMBL" id="AY939844">
    <property type="protein sequence ID" value="AAX44674.1"/>
    <property type="molecule type" value="Genomic_DNA"/>
</dbReference>
<dbReference type="InterPro" id="IPR023828">
    <property type="entry name" value="Peptidase_S8_Ser-AS"/>
</dbReference>
<dbReference type="OrthoDB" id="2694at10239"/>
<evidence type="ECO:0000256" key="5">
    <source>
        <dbReference type="RuleBase" id="RU003355"/>
    </source>
</evidence>
<comment type="similarity">
    <text evidence="1 5">Belongs to the peptidase S8 family.</text>
</comment>
<dbReference type="GO" id="GO:0005615">
    <property type="term" value="C:extracellular space"/>
    <property type="evidence" value="ECO:0007669"/>
    <property type="project" value="TreeGrafter"/>
</dbReference>
<dbReference type="PROSITE" id="PS51892">
    <property type="entry name" value="SUBTILASE"/>
    <property type="match status" value="1"/>
</dbReference>
<dbReference type="Proteomes" id="UP000013923">
    <property type="component" value="Genome"/>
</dbReference>
<dbReference type="InterPro" id="IPR050131">
    <property type="entry name" value="Peptidase_S8_subtilisin-like"/>
</dbReference>
<dbReference type="Proteomes" id="UP000000991">
    <property type="component" value="Segment"/>
</dbReference>
<dbReference type="SUPFAM" id="SSF52743">
    <property type="entry name" value="Subtilisin-like"/>
    <property type="match status" value="1"/>
</dbReference>
<evidence type="ECO:0000313" key="8">
    <source>
        <dbReference type="EMBL" id="ACY76173.1"/>
    </source>
</evidence>
<evidence type="ECO:0000313" key="10">
    <source>
        <dbReference type="Proteomes" id="UP000013923"/>
    </source>
</evidence>
<evidence type="ECO:0000313" key="9">
    <source>
        <dbReference type="Proteomes" id="UP000000991"/>
    </source>
</evidence>
<dbReference type="GeneID" id="3294307"/>
<organism evidence="7 9">
    <name type="scientific">Prochlorococcus phage P-SSM2</name>
    <dbReference type="NCBI Taxonomy" id="268746"/>
    <lineage>
        <taxon>Viruses</taxon>
        <taxon>Duplodnaviria</taxon>
        <taxon>Heunggongvirae</taxon>
        <taxon>Uroviricota</taxon>
        <taxon>Caudoviricetes</taxon>
        <taxon>Pantevenvirales</taxon>
        <taxon>Kyanoviridae</taxon>
        <taxon>Salacisavirus</taxon>
        <taxon>Salacisavirus pssm2</taxon>
    </lineage>
</organism>
<dbReference type="Gene3D" id="3.40.50.200">
    <property type="entry name" value="Peptidase S8/S53 domain"/>
    <property type="match status" value="1"/>
</dbReference>
<sequence>MISTTLDSNTGRVLVVHSTSAQPYTVCVKDAADWAEIHNYIINENNIDDIPNRKIDCTSEMQCSPKRGVYEISPAEADVLKNHPKIEWVLRSALYNEYELEQRKYDQEFDQHITTNRFKYDVTNRRFSTSGGGNPGNTLDFTQWGLYRHSHRSNKFINATTITEDLQYTLSGKNVDVVIMDTGVRWNHPEFLKPGYTSVANSLACETESRVRDILIHGESEYGINWSANGLSAPGSGAFGNYNVAGALLMHNNGNQNNSLANHHGSHCAGTAAGNQFGHAFEANIWSIACVDRSDLGWSNPSDGFDYIKVWHKNKPINPLTGRRNPTVVNGSWGNRQFWNYNNAHIATFRGTAYNETQINSTTAPAVHYMSYGFSTYNEFTAKQTYGQSEADELFDDPDCKDIVFCFAAGNSNDKQEIPSGRDYHNEMTSATFYYSSGYEHYYNRSGTPAISGEGRDDAAIVVGSIDATRQTTGGQERCSSFSNRGPRIDVWAGGSIILSPYATGYADPRNNNFYNYAISGTSMATPQVCGVMALYLESQPQATRADARKWLYNHGSCEVADTEYYDPYQSNGDTDSNYWGNTYSLKSSPRRILFNPFANNGESSITGISF</sequence>
<dbReference type="InterPro" id="IPR036852">
    <property type="entry name" value="Peptidase_S8/S53_dom_sf"/>
</dbReference>
<reference evidence="8 10" key="2">
    <citation type="submission" date="2009-10" db="EMBL/GenBank/DDBJ databases">
        <title>The Genome Sequence of Prochlorococcus phage P-SSM2.</title>
        <authorList>
            <consortium name="The Broad Institute Genome Sequencing Platform"/>
            <person name="Henn M.R."/>
            <person name="Sullivan M.S."/>
            <person name="Osburne M.S."/>
            <person name="Levin J."/>
            <person name="Malboeuf C."/>
            <person name="Casali M."/>
            <person name="Russ C."/>
            <person name="Lennon N."/>
            <person name="Chapman S.B."/>
            <person name="Erlich R."/>
            <person name="Young S.K."/>
            <person name="Koehrsen M."/>
            <person name="Yandava C."/>
            <person name="Zeng Q."/>
            <person name="Alvarado L."/>
            <person name="Anderson S."/>
            <person name="Berlin A."/>
            <person name="Borenstein D."/>
            <person name="Chen Z."/>
            <person name="Engels R."/>
            <person name="Freedman E."/>
            <person name="Gellesch M."/>
            <person name="Goldberg J."/>
            <person name="Green L."/>
            <person name="Griggs A."/>
            <person name="Gujja S."/>
            <person name="Heilman E.R."/>
            <person name="Heiman D."/>
            <person name="Hepburn T."/>
            <person name="Howarth C."/>
            <person name="Jen D."/>
            <person name="Larson L."/>
            <person name="Lewis B."/>
            <person name="Mehta T."/>
            <person name="Park D."/>
            <person name="Pearson M."/>
            <person name="Richards J."/>
            <person name="Rizzolo K."/>
            <person name="Roberts A."/>
            <person name="Ryan E."/>
            <person name="Saif S."/>
            <person name="Shea T."/>
            <person name="Shenoy N."/>
            <person name="Sisk P."/>
            <person name="Stolte C."/>
            <person name="Sykes S."/>
            <person name="Walk T."/>
            <person name="White J."/>
            <person name="Yu Q."/>
            <person name="Coleman M.L."/>
            <person name="Huang K.H."/>
            <person name="Weigele P.R."/>
            <person name="DeFrancesco A.S."/>
            <person name="Kern S.E."/>
            <person name="Thompson L.R."/>
            <person name="Fu R."/>
            <person name="Hombeck B."/>
            <person name="Chisholm S.W."/>
            <person name="Haas B."/>
            <person name="Nusbaum C."/>
            <person name="Birren B."/>
        </authorList>
    </citation>
    <scope>NUCLEOTIDE SEQUENCE [LARGE SCALE GENOMIC DNA]</scope>
    <source>
        <strain evidence="8">P-SSM2</strain>
    </source>
</reference>
<reference evidence="7 9" key="3">
    <citation type="journal article" date="2010" name="Environ. Microbiol.">
        <title>Genomic analysis of oceanic cyanobacterial myoviruses compared with T4-like myoviruses from diverse hosts and environments.</title>
        <authorList>
            <person name="Sullivan M.B."/>
            <person name="Huang K.H."/>
            <person name="Ignacio-Espinoza J.C."/>
            <person name="Berlin A.M."/>
            <person name="Kelly L."/>
            <person name="Weigele P.R."/>
            <person name="DeFrancesco A.S."/>
            <person name="Kern S.E."/>
            <person name="Thompson L.R."/>
            <person name="Young S."/>
            <person name="Yandava C."/>
            <person name="Fu R."/>
            <person name="Krastins B."/>
            <person name="Chase M."/>
            <person name="Sarracino D."/>
            <person name="Osburne M.S."/>
            <person name="Henn M.R."/>
            <person name="Chisholm S.W."/>
        </authorList>
    </citation>
    <scope>NUCLEOTIDE SEQUENCE [LARGE SCALE GENOMIC DNA]</scope>
</reference>
<dbReference type="EMBL" id="GU071092">
    <property type="protein sequence ID" value="ACY76173.1"/>
    <property type="molecule type" value="Genomic_DNA"/>
</dbReference>
<evidence type="ECO:0000256" key="1">
    <source>
        <dbReference type="ARBA" id="ARBA00011073"/>
    </source>
</evidence>
<keyword evidence="4 5" id="KW-0720">Serine protease</keyword>
<feature type="domain" description="Peptidase S8/S53" evidence="6">
    <location>
        <begin position="172"/>
        <end position="554"/>
    </location>
</feature>
<dbReference type="Pfam" id="PF00082">
    <property type="entry name" value="Peptidase_S8"/>
    <property type="match status" value="1"/>
</dbReference>
<dbReference type="GO" id="GO:0006508">
    <property type="term" value="P:proteolysis"/>
    <property type="evidence" value="ECO:0007669"/>
    <property type="project" value="UniProtKB-KW"/>
</dbReference>
<dbReference type="PROSITE" id="PS00137">
    <property type="entry name" value="SUBTILASE_HIS"/>
    <property type="match status" value="1"/>
</dbReference>
<dbReference type="InterPro" id="IPR000209">
    <property type="entry name" value="Peptidase_S8/S53_dom"/>
</dbReference>
<proteinExistence type="inferred from homology"/>
<dbReference type="PROSITE" id="PS00136">
    <property type="entry name" value="SUBTILASE_ASP"/>
    <property type="match status" value="1"/>
</dbReference>
<evidence type="ECO:0000256" key="3">
    <source>
        <dbReference type="ARBA" id="ARBA00022801"/>
    </source>
</evidence>
<keyword evidence="3 5" id="KW-0378">Hydrolase</keyword>
<gene>
    <name evidence="8" type="ORF">PCMG_00297</name>
    <name evidence="7" type="ORF">PSSM2_297</name>
</gene>
<dbReference type="InterPro" id="IPR023827">
    <property type="entry name" value="Peptidase_S8_Asp-AS"/>
</dbReference>
<reference evidence="7 9" key="1">
    <citation type="journal article" date="2005" name="PLoS Biol.">
        <title>Three Prochlorococcus cyanophage genomes: signature features and ecological interpretations.</title>
        <authorList>
            <person name="Sullivan M.B."/>
            <person name="Coleman M.L."/>
            <person name="Weigele P."/>
            <person name="Rohwer F."/>
            <person name="Chisholm S.W."/>
        </authorList>
    </citation>
    <scope>NUCLEOTIDE SEQUENCE</scope>
</reference>
<evidence type="ECO:0000256" key="2">
    <source>
        <dbReference type="ARBA" id="ARBA00022670"/>
    </source>
</evidence>
<organismHost>
    <name type="scientific">Prochlorococcus</name>
    <dbReference type="NCBI Taxonomy" id="1218"/>
</organismHost>
<accession>Q58M58</accession>
<dbReference type="PROSITE" id="PS00138">
    <property type="entry name" value="SUBTILASE_SER"/>
    <property type="match status" value="1"/>
</dbReference>
<dbReference type="PANTHER" id="PTHR43806">
    <property type="entry name" value="PEPTIDASE S8"/>
    <property type="match status" value="1"/>
</dbReference>
<dbReference type="KEGG" id="vg:3294307"/>
<evidence type="ECO:0000259" key="6">
    <source>
        <dbReference type="Pfam" id="PF00082"/>
    </source>
</evidence>
<dbReference type="PRINTS" id="PR00723">
    <property type="entry name" value="SUBTILISIN"/>
</dbReference>